<dbReference type="InterPro" id="IPR037401">
    <property type="entry name" value="SnoaL-like"/>
</dbReference>
<dbReference type="AlphaFoldDB" id="A0A6L6QFX2"/>
<dbReference type="Proteomes" id="UP000472320">
    <property type="component" value="Unassembled WGS sequence"/>
</dbReference>
<feature type="domain" description="SnoaL-like" evidence="1">
    <location>
        <begin position="11"/>
        <end position="108"/>
    </location>
</feature>
<evidence type="ECO:0000313" key="2">
    <source>
        <dbReference type="EMBL" id="MTW11155.1"/>
    </source>
</evidence>
<reference evidence="2 3" key="1">
    <citation type="submission" date="2019-11" db="EMBL/GenBank/DDBJ databases">
        <title>Type strains purchased from KCTC, JCM and DSMZ.</title>
        <authorList>
            <person name="Lu H."/>
        </authorList>
    </citation>
    <scope>NUCLEOTIDE SEQUENCE [LARGE SCALE GENOMIC DNA]</scope>
    <source>
        <strain evidence="2 3">JCM 31587</strain>
    </source>
</reference>
<evidence type="ECO:0000313" key="3">
    <source>
        <dbReference type="Proteomes" id="UP000472320"/>
    </source>
</evidence>
<dbReference type="InterPro" id="IPR032710">
    <property type="entry name" value="NTF2-like_dom_sf"/>
</dbReference>
<dbReference type="Pfam" id="PF12680">
    <property type="entry name" value="SnoaL_2"/>
    <property type="match status" value="1"/>
</dbReference>
<protein>
    <submittedName>
        <fullName evidence="2">Nuclear transport factor 2 family protein</fullName>
    </submittedName>
</protein>
<dbReference type="Gene3D" id="3.10.450.50">
    <property type="match status" value="1"/>
</dbReference>
<dbReference type="SUPFAM" id="SSF54427">
    <property type="entry name" value="NTF2-like"/>
    <property type="match status" value="1"/>
</dbReference>
<keyword evidence="3" id="KW-1185">Reference proteome</keyword>
<organism evidence="2 3">
    <name type="scientific">Massilia eburnea</name>
    <dbReference type="NCBI Taxonomy" id="1776165"/>
    <lineage>
        <taxon>Bacteria</taxon>
        <taxon>Pseudomonadati</taxon>
        <taxon>Pseudomonadota</taxon>
        <taxon>Betaproteobacteria</taxon>
        <taxon>Burkholderiales</taxon>
        <taxon>Oxalobacteraceae</taxon>
        <taxon>Telluria group</taxon>
        <taxon>Massilia</taxon>
    </lineage>
</organism>
<sequence>MTTNLDKLLGWYANLTPESVQRVREFYAPDARFRDPFNDVCGAEAIEQIFDHMFEVTENPRFIIKDRMSQDDQGFATWLFDFDLRGKHYTVEGSSHIWFGPDGLVTVHRDYWDAAEELFEKLPLIGKLVHFLRGKFSASSQGKPRPMD</sequence>
<dbReference type="OrthoDB" id="1115105at2"/>
<proteinExistence type="predicted"/>
<evidence type="ECO:0000259" key="1">
    <source>
        <dbReference type="Pfam" id="PF12680"/>
    </source>
</evidence>
<comment type="caution">
    <text evidence="2">The sequence shown here is derived from an EMBL/GenBank/DDBJ whole genome shotgun (WGS) entry which is preliminary data.</text>
</comment>
<dbReference type="RefSeq" id="WP_155454119.1">
    <property type="nucleotide sequence ID" value="NZ_WNKX01000007.1"/>
</dbReference>
<accession>A0A6L6QFX2</accession>
<gene>
    <name evidence="2" type="ORF">GM658_11120</name>
</gene>
<name>A0A6L6QFX2_9BURK</name>
<dbReference type="EMBL" id="WNKX01000007">
    <property type="protein sequence ID" value="MTW11155.1"/>
    <property type="molecule type" value="Genomic_DNA"/>
</dbReference>